<dbReference type="GO" id="GO:0016740">
    <property type="term" value="F:transferase activity"/>
    <property type="evidence" value="ECO:0007669"/>
    <property type="project" value="UniProtKB-KW"/>
</dbReference>
<dbReference type="Proteomes" id="UP000199515">
    <property type="component" value="Unassembled WGS sequence"/>
</dbReference>
<feature type="domain" description="Squalene cyclase C-terminal" evidence="1">
    <location>
        <begin position="310"/>
        <end position="441"/>
    </location>
</feature>
<dbReference type="PANTHER" id="PTHR31739">
    <property type="entry name" value="ENT-COPALYL DIPHOSPHATE SYNTHASE, CHLOROPLASTIC"/>
    <property type="match status" value="1"/>
</dbReference>
<proteinExistence type="predicted"/>
<dbReference type="SUPFAM" id="SSF48239">
    <property type="entry name" value="Terpenoid cyclases/Protein prenyltransferases"/>
    <property type="match status" value="2"/>
</dbReference>
<evidence type="ECO:0000313" key="2">
    <source>
        <dbReference type="EMBL" id="SDX17806.1"/>
    </source>
</evidence>
<keyword evidence="2" id="KW-0808">Transferase</keyword>
<name>A0A1H2ZK82_9PSEU</name>
<dbReference type="InterPro" id="IPR032696">
    <property type="entry name" value="SQ_cyclase_C"/>
</dbReference>
<dbReference type="GO" id="GO:0016102">
    <property type="term" value="P:diterpenoid biosynthetic process"/>
    <property type="evidence" value="ECO:0007669"/>
    <property type="project" value="TreeGrafter"/>
</dbReference>
<dbReference type="PANTHER" id="PTHR31739:SF25">
    <property type="entry name" value="(E,E)-GERANYLLINALOOL SYNTHASE"/>
    <property type="match status" value="1"/>
</dbReference>
<dbReference type="GO" id="GO:0010333">
    <property type="term" value="F:terpene synthase activity"/>
    <property type="evidence" value="ECO:0007669"/>
    <property type="project" value="InterPro"/>
</dbReference>
<organism evidence="2 3">
    <name type="scientific">Amycolatopsis xylanica</name>
    <dbReference type="NCBI Taxonomy" id="589385"/>
    <lineage>
        <taxon>Bacteria</taxon>
        <taxon>Bacillati</taxon>
        <taxon>Actinomycetota</taxon>
        <taxon>Actinomycetes</taxon>
        <taxon>Pseudonocardiales</taxon>
        <taxon>Pseudonocardiaceae</taxon>
        <taxon>Amycolatopsis</taxon>
    </lineage>
</organism>
<dbReference type="InterPro" id="IPR050148">
    <property type="entry name" value="Terpene_synthase-like"/>
</dbReference>
<protein>
    <submittedName>
        <fullName evidence="2">Prenyltransferase and squalene oxidase repeat-containing protein</fullName>
    </submittedName>
</protein>
<reference evidence="2 3" key="1">
    <citation type="submission" date="2016-10" db="EMBL/GenBank/DDBJ databases">
        <authorList>
            <person name="de Groot N.N."/>
        </authorList>
    </citation>
    <scope>NUCLEOTIDE SEQUENCE [LARGE SCALE GENOMIC DNA]</scope>
    <source>
        <strain evidence="2 3">CPCC 202699</strain>
    </source>
</reference>
<dbReference type="Gene3D" id="1.50.10.160">
    <property type="match status" value="1"/>
</dbReference>
<evidence type="ECO:0000313" key="3">
    <source>
        <dbReference type="Proteomes" id="UP000199515"/>
    </source>
</evidence>
<dbReference type="EMBL" id="FNON01000002">
    <property type="protein sequence ID" value="SDX17806.1"/>
    <property type="molecule type" value="Genomic_DNA"/>
</dbReference>
<evidence type="ECO:0000259" key="1">
    <source>
        <dbReference type="Pfam" id="PF13243"/>
    </source>
</evidence>
<dbReference type="GO" id="GO:0000287">
    <property type="term" value="F:magnesium ion binding"/>
    <property type="evidence" value="ECO:0007669"/>
    <property type="project" value="TreeGrafter"/>
</dbReference>
<keyword evidence="3" id="KW-1185">Reference proteome</keyword>
<dbReference type="Gene3D" id="1.50.10.20">
    <property type="match status" value="1"/>
</dbReference>
<dbReference type="STRING" id="589385.SAMN05421504_102561"/>
<dbReference type="AlphaFoldDB" id="A0A1H2ZK82"/>
<dbReference type="InterPro" id="IPR008930">
    <property type="entry name" value="Terpenoid_cyclase/PrenylTrfase"/>
</dbReference>
<dbReference type="Pfam" id="PF13243">
    <property type="entry name" value="SQHop_cyclase_C"/>
    <property type="match status" value="1"/>
</dbReference>
<sequence>MGPCTMTWVREQASALVAEMTGDPFGSFSASVYETGRVVSLMPSLDGHDERVRYLLRQQRPDGGWGGPGLYGLAPTLSAVEALLRQPGEDARIAAQRGLESLVDNGMVPDTVAVEIIVPGLVQEINAQLGKALAVPGGMTVETLAKLREMMDRGLALPDKLLHSLEAFGSSARGAGFVEPTEYGVGCSPAATASWLGDGKAHPYLAAVQDPETRAVPVAAPLATFERAWVLSTLAGVGVPCTVPGDVVDWLAAEFGESGVAGGVGLPPDADDTAAALHALAKLGRPRSTDTLRGYRVEDHFATFADERTPSTTTNAHVLQALGASREGHREVMSKLALWLRDRQERDGSWQDKWHASPYYATVCCAVALAEHGDECTASSVRDAVGWVLANQRPDGSWGRWAGTFEETAYAVQILLRTNVSHEAIPEAAARGCAFLFQNQDAEHPPLWHDKDLYTPLRIVRAEGLAAMYLGLANAEVARLLAYSR</sequence>
<accession>A0A1H2ZK82</accession>
<gene>
    <name evidence="2" type="ORF">SAMN05421504_102561</name>
</gene>